<accession>W7AUE1</accession>
<dbReference type="EMBL" id="KI965461">
    <property type="protein sequence ID" value="EUD69016.1"/>
    <property type="molecule type" value="Genomic_DNA"/>
</dbReference>
<feature type="compositionally biased region" description="Basic and acidic residues" evidence="1">
    <location>
        <begin position="879"/>
        <end position="888"/>
    </location>
</feature>
<dbReference type="OrthoDB" id="386851at2759"/>
<dbReference type="Proteomes" id="UP000030640">
    <property type="component" value="Unassembled WGS sequence"/>
</dbReference>
<reference evidence="2 3" key="1">
    <citation type="submission" date="2013-02" db="EMBL/GenBank/DDBJ databases">
        <title>The Genome Sequence of Plasmodium inui San Antonio 1.</title>
        <authorList>
            <consortium name="The Broad Institute Genome Sequencing Platform"/>
            <consortium name="The Broad Institute Genome Sequencing Center for Infectious Disease"/>
            <person name="Neafsey D."/>
            <person name="Cheeseman I."/>
            <person name="Volkman S."/>
            <person name="Adams J."/>
            <person name="Walker B."/>
            <person name="Young S.K."/>
            <person name="Zeng Q."/>
            <person name="Gargeya S."/>
            <person name="Fitzgerald M."/>
            <person name="Haas B."/>
            <person name="Abouelleil A."/>
            <person name="Alvarado L."/>
            <person name="Arachchi H.M."/>
            <person name="Berlin A.M."/>
            <person name="Chapman S.B."/>
            <person name="Dewar J."/>
            <person name="Goldberg J."/>
            <person name="Griggs A."/>
            <person name="Gujja S."/>
            <person name="Hansen M."/>
            <person name="Howarth C."/>
            <person name="Imamovic A."/>
            <person name="Larimer J."/>
            <person name="McCowan C."/>
            <person name="Murphy C."/>
            <person name="Neiman D."/>
            <person name="Pearson M."/>
            <person name="Priest M."/>
            <person name="Roberts A."/>
            <person name="Saif S."/>
            <person name="Shea T."/>
            <person name="Sisk P."/>
            <person name="Sykes S."/>
            <person name="Wortman J."/>
            <person name="Nusbaum C."/>
            <person name="Birren B."/>
        </authorList>
    </citation>
    <scope>NUCLEOTIDE SEQUENCE [LARGE SCALE GENOMIC DNA]</scope>
    <source>
        <strain evidence="2 3">San Antonio 1</strain>
    </source>
</reference>
<dbReference type="GeneID" id="20035981"/>
<feature type="compositionally biased region" description="Basic and acidic residues" evidence="1">
    <location>
        <begin position="197"/>
        <end position="208"/>
    </location>
</feature>
<feature type="region of interest" description="Disordered" evidence="1">
    <location>
        <begin position="801"/>
        <end position="913"/>
    </location>
</feature>
<dbReference type="VEuPathDB" id="PlasmoDB:C922_00707"/>
<dbReference type="AlphaFoldDB" id="W7AUE1"/>
<keyword evidence="3" id="KW-1185">Reference proteome</keyword>
<feature type="region of interest" description="Disordered" evidence="1">
    <location>
        <begin position="172"/>
        <end position="242"/>
    </location>
</feature>
<feature type="region of interest" description="Disordered" evidence="1">
    <location>
        <begin position="113"/>
        <end position="150"/>
    </location>
</feature>
<feature type="region of interest" description="Disordered" evidence="1">
    <location>
        <begin position="1"/>
        <end position="43"/>
    </location>
</feature>
<sequence>MLTSDDVFNDVDASEGQPDQNEKNKSHMNDTHKLDTSTNSFLDGSFKEEIGITSKKGALTNQKQKFNNGSRFEEKKNLAHCSSEYGMEIYNEDMAKEYSQKGAIKDTELKHLAQTNQQNHVSNNSEPSDSNVYNQGEGTNFNDPSPYDTVKDQMMSEHVERDIQHLRNSKMNGEFKPFVGSPKYNKQNSSLLGYQGKTDDPPRSDKPVNENMPPNSTYISSKSFNNTAGPGQSGTDHINRDHTDHFYDNMKAVKIDSELSANNSVSLTSGGKKEMETNLNSIQRNRTLQPHGGALEGMHPGSADRYGENTEESTNGENIIYEGQHYHNGNFLEQSDRVDSGGNGQVNSSGNDRSGNERRGNFHEGVDPNDPAGDSLNSLQLSQRYVDIGESGDGRNAQNMRARNMDNFDETFLKNNNSSAKNGEFYKKLNSNRIEMEDKISGGNFKASVDAELEQLTRASRSHFHSSRSYTQPIHAQQELGGELIEWGGHPSEQHSKYNGARRISMQPQPSHLPPRKKDLSKSINAKMSGENSAARKSGQLEKAYNREQSNSRQIEPRRSYMHVSNLQIESRSYSITSKKSHTTGSRGNFEEDKNDIILSQNRTVRMPENLIELKFNLNGSVSRISDSTNEMHMEDGSLKCESGKEHLMNNSEESAHNYMRVGSQMEYGRTSLAKQNRKMESKRHHEDASNSLIESQYAEHPEHLIDSQFGQTSNHLIESQYDIHKSNDNMSDSNSSSMVLNKSQHQMSNGMGDERSNFIKPGNYAQKSQYSNGNSGTMHTKSKSLINSTHSQMQLRSIAHRPSNNVMKQNKVHKESSGSLVESRNSLMNSQSRHNEMWKSLTETNDTFGNSKFSHSVSGSRRSHTESASSGSMNNGQRDADNLKEYANHSQSYTDHSNARLEERPPQPAHSFQQNRKDLNEMNHYYDNRRSRPHLNRSEYAPKKNVQHPYEKFNTCVRDDEQKADLLQAFQKGIKTKWGVKNVQVQGENEMGKSRNSLDDYEKRQRNDIIRASENHNLKKEQSRNYFSTDDNNGNVPQMSRASRMSHAPLVHNEDVDQKMGSKMHYDELEHSFENFEKGGHKDGGDLEFSFDQENKISNDMCKDMGKDFSTSITDSQLLMSGSNNIMHHSDINTSNHFDLGMSYKSNNISDMDKFAMENNFNLNVNSNYIKRLTMNDNFVNTDLQISYMENEIQNKIKDFDNFLGKAFEHKCNSVLNRIEKLLSSDFFGES</sequence>
<feature type="compositionally biased region" description="Basic and acidic residues" evidence="1">
    <location>
        <begin position="354"/>
        <end position="366"/>
    </location>
</feature>
<gene>
    <name evidence="2" type="ORF">C922_00707</name>
</gene>
<feature type="region of interest" description="Disordered" evidence="1">
    <location>
        <begin position="527"/>
        <end position="562"/>
    </location>
</feature>
<feature type="region of interest" description="Disordered" evidence="1">
    <location>
        <begin position="289"/>
        <end position="312"/>
    </location>
</feature>
<feature type="compositionally biased region" description="Polar residues" evidence="1">
    <location>
        <begin position="113"/>
        <end position="143"/>
    </location>
</feature>
<feature type="compositionally biased region" description="Basic and acidic residues" evidence="1">
    <location>
        <begin position="20"/>
        <end position="35"/>
    </location>
</feature>
<evidence type="ECO:0000313" key="3">
    <source>
        <dbReference type="Proteomes" id="UP000030640"/>
    </source>
</evidence>
<proteinExistence type="predicted"/>
<evidence type="ECO:0000256" key="1">
    <source>
        <dbReference type="SAM" id="MobiDB-lite"/>
    </source>
</evidence>
<feature type="compositionally biased region" description="Polar residues" evidence="1">
    <location>
        <begin position="818"/>
        <end position="833"/>
    </location>
</feature>
<feature type="region of interest" description="Disordered" evidence="1">
    <location>
        <begin position="332"/>
        <end position="377"/>
    </location>
</feature>
<name>W7AUE1_9APIC</name>
<protein>
    <submittedName>
        <fullName evidence="2">Uncharacterized protein</fullName>
    </submittedName>
</protein>
<dbReference type="RefSeq" id="XP_008814542.1">
    <property type="nucleotide sequence ID" value="XM_008816320.1"/>
</dbReference>
<feature type="compositionally biased region" description="Polar residues" evidence="1">
    <location>
        <begin position="212"/>
        <end position="236"/>
    </location>
</feature>
<feature type="compositionally biased region" description="Polar residues" evidence="1">
    <location>
        <begin position="842"/>
        <end position="878"/>
    </location>
</feature>
<evidence type="ECO:0000313" key="2">
    <source>
        <dbReference type="EMBL" id="EUD69016.1"/>
    </source>
</evidence>
<organism evidence="2 3">
    <name type="scientific">Plasmodium inui San Antonio 1</name>
    <dbReference type="NCBI Taxonomy" id="1237626"/>
    <lineage>
        <taxon>Eukaryota</taxon>
        <taxon>Sar</taxon>
        <taxon>Alveolata</taxon>
        <taxon>Apicomplexa</taxon>
        <taxon>Aconoidasida</taxon>
        <taxon>Haemosporida</taxon>
        <taxon>Plasmodiidae</taxon>
        <taxon>Plasmodium</taxon>
        <taxon>Plasmodium (Plasmodium)</taxon>
    </lineage>
</organism>